<comment type="caution">
    <text evidence="1">The sequence shown here is derived from an EMBL/GenBank/DDBJ whole genome shotgun (WGS) entry which is preliminary data.</text>
</comment>
<organism evidence="1 2">
    <name type="scientific">Coniosporium tulheliwenetii</name>
    <dbReference type="NCBI Taxonomy" id="3383036"/>
    <lineage>
        <taxon>Eukaryota</taxon>
        <taxon>Fungi</taxon>
        <taxon>Dikarya</taxon>
        <taxon>Ascomycota</taxon>
        <taxon>Pezizomycotina</taxon>
        <taxon>Dothideomycetes</taxon>
        <taxon>Dothideomycetes incertae sedis</taxon>
        <taxon>Coniosporium</taxon>
    </lineage>
</organism>
<protein>
    <submittedName>
        <fullName evidence="1">Uncharacterized protein</fullName>
    </submittedName>
</protein>
<sequence>MAMTSIPLRCNICPKKPSFSDVSHLLTHIASKGHLSHYYKIKVRSGNEHSSRKLIEDYDRWYAEWNVEDLMSERMNLKEKRRTRPRTSASGRASTATTSRTRPRALGPIDPRLSVDTIKTEPRPTPPLSSVDPASLHASSVPPPPMAYWPPPQHTIYSSCYPRRDSGYSEYFPPTRQRKVVRAEQAPAPVRLDGDDNSDDFQVNESTKLKGVFWPGMDIFDSATPEMRRKRNQKKDVSVVEQLEVNSQEVEPTEMVFTPLGSLKKQRKISGLPDEDSSPLKFDPSPARPYLNRTALAELDANNPRRLNFFKLKPSFQEFRHTTTFEDDLAEHRLTYGNVGTKRKRAFEIFQDRDQDQDQDQDQGYDHGHEISFDHPAGLSLLNSEFRPPPQLHQSPSFDFKPFDDPFQNFRGDADLDGAAYQLPAYYNVPTQALPMHTAPSRLFSNHAFESMTGHDVHGLFSNSVFPYTAHLDEEQAQVDEEDIDDGRTLTAPPSEV</sequence>
<reference evidence="1" key="1">
    <citation type="submission" date="2022-10" db="EMBL/GenBank/DDBJ databases">
        <title>Culturing micro-colonial fungi from biological soil crusts in the Mojave desert and describing Neophaeococcomyces mojavensis, and introducing the new genera and species Taxawa tesnikishii.</title>
        <authorList>
            <person name="Kurbessoian T."/>
            <person name="Stajich J.E."/>
        </authorList>
    </citation>
    <scope>NUCLEOTIDE SEQUENCE</scope>
    <source>
        <strain evidence="1">JES_115</strain>
    </source>
</reference>
<evidence type="ECO:0000313" key="2">
    <source>
        <dbReference type="Proteomes" id="UP001172680"/>
    </source>
</evidence>
<proteinExistence type="predicted"/>
<dbReference type="Proteomes" id="UP001172680">
    <property type="component" value="Unassembled WGS sequence"/>
</dbReference>
<keyword evidence="2" id="KW-1185">Reference proteome</keyword>
<accession>A0ACC2ZDE5</accession>
<name>A0ACC2ZDE5_9PEZI</name>
<gene>
    <name evidence="1" type="ORF">H2199_003371</name>
</gene>
<evidence type="ECO:0000313" key="1">
    <source>
        <dbReference type="EMBL" id="KAJ9645363.1"/>
    </source>
</evidence>
<dbReference type="EMBL" id="JAPDRP010000008">
    <property type="protein sequence ID" value="KAJ9645363.1"/>
    <property type="molecule type" value="Genomic_DNA"/>
</dbReference>